<dbReference type="RefSeq" id="WP_046574650.1">
    <property type="nucleotide sequence ID" value="NZ_CP010429.1"/>
</dbReference>
<dbReference type="AlphaFoldDB" id="A0A0E3ZVR9"/>
<dbReference type="Proteomes" id="UP000033054">
    <property type="component" value="Chromosome"/>
</dbReference>
<keyword evidence="2" id="KW-1185">Reference proteome</keyword>
<sequence length="318" mass="37782">MQKLLLKSLYVVARLKYPKLPHDLWYFVRDNYYCKLVQGRYVVRDYVLKKKYKVISYHGEFDQELRYVLPFAYWHHLNGTLRKTISTRQTKEFYFFSEDHEERFEKRVWTESYAHYDVPNMTHSNSYSFRKWAQVPYKTHFKNDVFVFDKPILIIANKYNIEWDQPPINFLDIPTLDRIIKQVGASYQIVYNRPLPTHIVQDNSETMVLNEHAWLRENHPEVVLMDDLFAQYHPATVANYNHLQLMVYANCNHFISMHGGTAALASCFGGTNIILSNTAWGKEHPFNEYQTLFPKLSGAKILHAKDREEVLTHLATNY</sequence>
<evidence type="ECO:0000313" key="2">
    <source>
        <dbReference type="Proteomes" id="UP000033054"/>
    </source>
</evidence>
<evidence type="ECO:0000313" key="1">
    <source>
        <dbReference type="EMBL" id="AKD55969.1"/>
    </source>
</evidence>
<reference evidence="1 2" key="1">
    <citation type="journal article" date="2014" name="Curr. Microbiol.">
        <title>Spirosoma radiotolerans sp. nov., a gamma-radiation-resistant bacterium isolated from gamma ray-irradiated soil.</title>
        <authorList>
            <person name="Lee J.J."/>
            <person name="Srinivasan S."/>
            <person name="Lim S."/>
            <person name="Joe M."/>
            <person name="Im S."/>
            <person name="Bae S.I."/>
            <person name="Park K.R."/>
            <person name="Han J.H."/>
            <person name="Park S.H."/>
            <person name="Joo B.M."/>
            <person name="Park S.J."/>
            <person name="Kim M.K."/>
        </authorList>
    </citation>
    <scope>NUCLEOTIDE SEQUENCE [LARGE SCALE GENOMIC DNA]</scope>
    <source>
        <strain evidence="1 2">DG5A</strain>
    </source>
</reference>
<dbReference type="STRING" id="1379870.SD10_14715"/>
<organism evidence="1 2">
    <name type="scientific">Spirosoma radiotolerans</name>
    <dbReference type="NCBI Taxonomy" id="1379870"/>
    <lineage>
        <taxon>Bacteria</taxon>
        <taxon>Pseudomonadati</taxon>
        <taxon>Bacteroidota</taxon>
        <taxon>Cytophagia</taxon>
        <taxon>Cytophagales</taxon>
        <taxon>Cytophagaceae</taxon>
        <taxon>Spirosoma</taxon>
    </lineage>
</organism>
<dbReference type="EMBL" id="CP010429">
    <property type="protein sequence ID" value="AKD55969.1"/>
    <property type="molecule type" value="Genomic_DNA"/>
</dbReference>
<evidence type="ECO:0008006" key="3">
    <source>
        <dbReference type="Google" id="ProtNLM"/>
    </source>
</evidence>
<accession>A0A0E3ZVR9</accession>
<dbReference type="OrthoDB" id="739846at2"/>
<protein>
    <recommendedName>
        <fullName evidence="3">Glycosyltransferase family 61 protein</fullName>
    </recommendedName>
</protein>
<dbReference type="PATRIC" id="fig|1379870.5.peg.3199"/>
<dbReference type="HOGENOM" id="CLU_873595_0_0_10"/>
<gene>
    <name evidence="1" type="ORF">SD10_14715</name>
</gene>
<proteinExistence type="predicted"/>
<dbReference type="KEGG" id="srd:SD10_14715"/>
<name>A0A0E3ZVR9_9BACT</name>